<evidence type="ECO:0000256" key="4">
    <source>
        <dbReference type="ARBA" id="ARBA00022786"/>
    </source>
</evidence>
<dbReference type="RefSeq" id="XP_019026219.1">
    <property type="nucleotide sequence ID" value="XM_019165815.1"/>
</dbReference>
<dbReference type="GO" id="GO:0005634">
    <property type="term" value="C:nucleus"/>
    <property type="evidence" value="ECO:0007669"/>
    <property type="project" value="TreeGrafter"/>
</dbReference>
<reference evidence="11 12" key="3">
    <citation type="journal article" date="2015" name="Genome Announc.">
        <title>Draft Genome Sequence of the Archiascomycetous Yeast Saitoella complicata.</title>
        <authorList>
            <person name="Yamauchi K."/>
            <person name="Kondo S."/>
            <person name="Hamamoto M."/>
            <person name="Takahashi Y."/>
            <person name="Ogura Y."/>
            <person name="Hayashi T."/>
            <person name="Nishida H."/>
        </authorList>
    </citation>
    <scope>NUCLEOTIDE SEQUENCE [LARGE SCALE GENOMIC DNA]</scope>
    <source>
        <strain evidence="11 12">NRRL Y-17804</strain>
    </source>
</reference>
<evidence type="ECO:0000256" key="3">
    <source>
        <dbReference type="ARBA" id="ARBA00022670"/>
    </source>
</evidence>
<comment type="catalytic activity">
    <reaction evidence="1 7">
        <text>Thiol-dependent hydrolysis of ester, thioester, amide, peptide and isopeptide bonds formed by the C-terminal Gly of ubiquitin (a 76-residue protein attached to proteins as an intracellular targeting signal).</text>
        <dbReference type="EC" id="3.4.19.12"/>
    </reaction>
</comment>
<evidence type="ECO:0000256" key="5">
    <source>
        <dbReference type="ARBA" id="ARBA00022801"/>
    </source>
</evidence>
<dbReference type="GO" id="GO:0005829">
    <property type="term" value="C:cytosol"/>
    <property type="evidence" value="ECO:0007669"/>
    <property type="project" value="TreeGrafter"/>
</dbReference>
<evidence type="ECO:0000256" key="8">
    <source>
        <dbReference type="SAM" id="MobiDB-lite"/>
    </source>
</evidence>
<keyword evidence="6 7" id="KW-0788">Thiol protease</keyword>
<dbReference type="EC" id="3.4.19.12" evidence="7"/>
<keyword evidence="9" id="KW-1133">Transmembrane helix</keyword>
<keyword evidence="9" id="KW-0472">Membrane</keyword>
<dbReference type="OMA" id="CEREGND"/>
<dbReference type="GO" id="GO:0006508">
    <property type="term" value="P:proteolysis"/>
    <property type="evidence" value="ECO:0007669"/>
    <property type="project" value="UniProtKB-KW"/>
</dbReference>
<dbReference type="PANTHER" id="PTHR24006:SF888">
    <property type="entry name" value="UBIQUITIN CARBOXYL-TERMINAL HYDROLASE 30"/>
    <property type="match status" value="1"/>
</dbReference>
<dbReference type="Proteomes" id="UP000033140">
    <property type="component" value="Unassembled WGS sequence"/>
</dbReference>
<dbReference type="OrthoDB" id="2020758at2759"/>
<name>A0A0E9NJK7_SAICN</name>
<feature type="transmembrane region" description="Helical" evidence="9">
    <location>
        <begin position="20"/>
        <end position="38"/>
    </location>
</feature>
<feature type="domain" description="USP" evidence="10">
    <location>
        <begin position="97"/>
        <end position="484"/>
    </location>
</feature>
<dbReference type="InterPro" id="IPR050164">
    <property type="entry name" value="Peptidase_C19"/>
</dbReference>
<reference evidence="11 12" key="2">
    <citation type="journal article" date="2014" name="J. Gen. Appl. Microbiol.">
        <title>The early diverging ascomycetous budding yeast Saitoella complicata has three histone deacetylases belonging to the Clr6, Hos2, and Rpd3 lineages.</title>
        <authorList>
            <person name="Nishida H."/>
            <person name="Matsumoto T."/>
            <person name="Kondo S."/>
            <person name="Hamamoto M."/>
            <person name="Yoshikawa H."/>
        </authorList>
    </citation>
    <scope>NUCLEOTIDE SEQUENCE [LARGE SCALE GENOMIC DNA]</scope>
    <source>
        <strain evidence="11 12">NRRL Y-17804</strain>
    </source>
</reference>
<evidence type="ECO:0000256" key="7">
    <source>
        <dbReference type="RuleBase" id="RU366025"/>
    </source>
</evidence>
<keyword evidence="5 7" id="KW-0378">Hydrolase</keyword>
<dbReference type="InterPro" id="IPR001394">
    <property type="entry name" value="Peptidase_C19_UCH"/>
</dbReference>
<dbReference type="AlphaFoldDB" id="A0A0E9NJK7"/>
<comment type="caution">
    <text evidence="11">The sequence shown here is derived from an EMBL/GenBank/DDBJ whole genome shotgun (WGS) entry which is preliminary data.</text>
</comment>
<sequence>MKDPYIYHLDAVTLPDFHDLARLLPFACSTLLFLYIYLAPAFDWPSVHDLGVMLVDFSFATKRDKLKGVFGGDVVGMMRARTLSRSVVDIEREATVGGLVNTGNSCFLNSVLQAFASLESITPYLTSISSASPRPTPVSIALNHTLAQLNTSGSHTPRDVVYALSSNRRVVNNEQQDAQEFFQIITGALDDEAAKVSKRRHLGPGMSFRPNRLYPTPAHGIPGEKEKSMKSPFEGLMANRVGCLSCGYVEAIRHENFTNLSVPLPNERSCTLEQCLESYTTLERINGVPCRMCSIIATQKQLAKLISTSLNPLPALVEREELLRTAVDEWNPEHEALKGVKLPVQIESTKTKIAAIARGPQALVLHINRSALNLTTGVVHKNAAAVSYAPVLDLSKYMSTHAALSTDPRTPLVCAEVEGGGNQDRYELKSVVIHYGSHSFGHYVAYRKTANGWFRISDRDIWACTERDVLGEMSNVFMLMYEKMEAGEEVVKSSPGRHGMILRETIRGMGRHESLEDVFEDEEGEEVVWDDEVGRASARFARTGGIGTAGEGSAGSADSTYSSGVSDDWRGKEAPELYDEVPPAVLVSKAVEHVKEDHAKGSMEEIHVREISV</sequence>
<dbReference type="STRING" id="698492.A0A0E9NJK7"/>
<dbReference type="Pfam" id="PF00443">
    <property type="entry name" value="UCH"/>
    <property type="match status" value="1"/>
</dbReference>
<dbReference type="InterPro" id="IPR018200">
    <property type="entry name" value="USP_CS"/>
</dbReference>
<organism evidence="11 12">
    <name type="scientific">Saitoella complicata (strain BCRC 22490 / CBS 7301 / JCM 7358 / NBRC 10748 / NRRL Y-17804)</name>
    <dbReference type="NCBI Taxonomy" id="698492"/>
    <lineage>
        <taxon>Eukaryota</taxon>
        <taxon>Fungi</taxon>
        <taxon>Dikarya</taxon>
        <taxon>Ascomycota</taxon>
        <taxon>Taphrinomycotina</taxon>
        <taxon>Taphrinomycotina incertae sedis</taxon>
        <taxon>Saitoella</taxon>
    </lineage>
</organism>
<proteinExistence type="inferred from homology"/>
<dbReference type="PROSITE" id="PS00973">
    <property type="entry name" value="USP_2"/>
    <property type="match status" value="1"/>
</dbReference>
<reference evidence="11 12" key="1">
    <citation type="journal article" date="2011" name="J. Gen. Appl. Microbiol.">
        <title>Draft genome sequencing of the enigmatic yeast Saitoella complicata.</title>
        <authorList>
            <person name="Nishida H."/>
            <person name="Hamamoto M."/>
            <person name="Sugiyama J."/>
        </authorList>
    </citation>
    <scope>NUCLEOTIDE SEQUENCE [LARGE SCALE GENOMIC DNA]</scope>
    <source>
        <strain evidence="11 12">NRRL Y-17804</strain>
    </source>
</reference>
<evidence type="ECO:0000256" key="2">
    <source>
        <dbReference type="ARBA" id="ARBA00009085"/>
    </source>
</evidence>
<dbReference type="CDD" id="cd02662">
    <property type="entry name" value="Peptidase_C19F"/>
    <property type="match status" value="1"/>
</dbReference>
<dbReference type="SUPFAM" id="SSF54001">
    <property type="entry name" value="Cysteine proteinases"/>
    <property type="match status" value="1"/>
</dbReference>
<dbReference type="Gene3D" id="3.90.70.10">
    <property type="entry name" value="Cysteine proteinases"/>
    <property type="match status" value="1"/>
</dbReference>
<protein>
    <recommendedName>
        <fullName evidence="7">Ubiquitin carboxyl-terminal hydrolase</fullName>
        <ecNumber evidence="7">3.4.19.12</ecNumber>
    </recommendedName>
</protein>
<dbReference type="PROSITE" id="PS00972">
    <property type="entry name" value="USP_1"/>
    <property type="match status" value="1"/>
</dbReference>
<evidence type="ECO:0000313" key="11">
    <source>
        <dbReference type="EMBL" id="GAO50029.1"/>
    </source>
</evidence>
<keyword evidence="12" id="KW-1185">Reference proteome</keyword>
<evidence type="ECO:0000256" key="9">
    <source>
        <dbReference type="SAM" id="Phobius"/>
    </source>
</evidence>
<dbReference type="EMBL" id="BACD03000028">
    <property type="protein sequence ID" value="GAO50029.1"/>
    <property type="molecule type" value="Genomic_DNA"/>
</dbReference>
<dbReference type="PROSITE" id="PS50235">
    <property type="entry name" value="USP_3"/>
    <property type="match status" value="1"/>
</dbReference>
<feature type="region of interest" description="Disordered" evidence="8">
    <location>
        <begin position="544"/>
        <end position="568"/>
    </location>
</feature>
<dbReference type="PANTHER" id="PTHR24006">
    <property type="entry name" value="UBIQUITIN CARBOXYL-TERMINAL HYDROLASE"/>
    <property type="match status" value="1"/>
</dbReference>
<evidence type="ECO:0000256" key="1">
    <source>
        <dbReference type="ARBA" id="ARBA00000707"/>
    </source>
</evidence>
<dbReference type="GO" id="GO:0004843">
    <property type="term" value="F:cysteine-type deubiquitinase activity"/>
    <property type="evidence" value="ECO:0007669"/>
    <property type="project" value="UniProtKB-UniRule"/>
</dbReference>
<keyword evidence="4 7" id="KW-0833">Ubl conjugation pathway</keyword>
<evidence type="ECO:0000256" key="6">
    <source>
        <dbReference type="ARBA" id="ARBA00022807"/>
    </source>
</evidence>
<dbReference type="InterPro" id="IPR028889">
    <property type="entry name" value="USP"/>
</dbReference>
<keyword evidence="3 7" id="KW-0645">Protease</keyword>
<evidence type="ECO:0000313" key="12">
    <source>
        <dbReference type="Proteomes" id="UP000033140"/>
    </source>
</evidence>
<feature type="compositionally biased region" description="Gly residues" evidence="8">
    <location>
        <begin position="544"/>
        <end position="553"/>
    </location>
</feature>
<evidence type="ECO:0000259" key="10">
    <source>
        <dbReference type="PROSITE" id="PS50235"/>
    </source>
</evidence>
<keyword evidence="9" id="KW-0812">Transmembrane</keyword>
<dbReference type="GO" id="GO:0016579">
    <property type="term" value="P:protein deubiquitination"/>
    <property type="evidence" value="ECO:0007669"/>
    <property type="project" value="InterPro"/>
</dbReference>
<comment type="similarity">
    <text evidence="2 7">Belongs to the peptidase C19 family.</text>
</comment>
<dbReference type="InterPro" id="IPR038765">
    <property type="entry name" value="Papain-like_cys_pep_sf"/>
</dbReference>
<gene>
    <name evidence="11" type="ORF">G7K_4164-t1</name>
</gene>
<accession>A0A0E9NJK7</accession>
<feature type="region of interest" description="Disordered" evidence="8">
    <location>
        <begin position="206"/>
        <end position="228"/>
    </location>
</feature>